<evidence type="ECO:0000313" key="13">
    <source>
        <dbReference type="EMBL" id="KAF5402834.1"/>
    </source>
</evidence>
<dbReference type="InterPro" id="IPR048898">
    <property type="entry name" value="OB_NMD3"/>
</dbReference>
<comment type="similarity">
    <text evidence="2 8">Belongs to the NMD3 family.</text>
</comment>
<dbReference type="PANTHER" id="PTHR12746">
    <property type="entry name" value="NONSENSE-MEDIATED MRNA DECAY PROTEIN 3"/>
    <property type="match status" value="1"/>
</dbReference>
<feature type="region of interest" description="Disordered" evidence="9">
    <location>
        <begin position="449"/>
        <end position="489"/>
    </location>
</feature>
<evidence type="ECO:0000256" key="2">
    <source>
        <dbReference type="ARBA" id="ARBA00009794"/>
    </source>
</evidence>
<evidence type="ECO:0000256" key="1">
    <source>
        <dbReference type="ARBA" id="ARBA00002269"/>
    </source>
</evidence>
<evidence type="ECO:0000256" key="6">
    <source>
        <dbReference type="ARBA" id="ARBA00022927"/>
    </source>
</evidence>
<accession>A0A8J4WJM4</accession>
<evidence type="ECO:0000259" key="12">
    <source>
        <dbReference type="Pfam" id="PF21193"/>
    </source>
</evidence>
<keyword evidence="14" id="KW-1185">Reference proteome</keyword>
<dbReference type="Proteomes" id="UP000748531">
    <property type="component" value="Unassembled WGS sequence"/>
</dbReference>
<comment type="caution">
    <text evidence="13">The sequence shown here is derived from an EMBL/GenBank/DDBJ whole genome shotgun (WGS) entry which is preliminary data.</text>
</comment>
<comment type="subcellular location">
    <subcellularLocation>
        <location evidence="8">Cytoplasm</location>
    </subcellularLocation>
    <subcellularLocation>
        <location evidence="8">Nucleus</location>
    </subcellularLocation>
</comment>
<feature type="compositionally biased region" description="Acidic residues" evidence="9">
    <location>
        <begin position="469"/>
        <end position="489"/>
    </location>
</feature>
<dbReference type="GO" id="GO:0015031">
    <property type="term" value="P:protein transport"/>
    <property type="evidence" value="ECO:0007669"/>
    <property type="project" value="UniProtKB-KW"/>
</dbReference>
<evidence type="ECO:0000259" key="10">
    <source>
        <dbReference type="Pfam" id="PF04981"/>
    </source>
</evidence>
<feature type="domain" description="60S ribosomal export protein NMD3 SH3" evidence="12">
    <location>
        <begin position="243"/>
        <end position="289"/>
    </location>
</feature>
<proteinExistence type="inferred from homology"/>
<evidence type="ECO:0000256" key="9">
    <source>
        <dbReference type="SAM" id="MobiDB-lite"/>
    </source>
</evidence>
<dbReference type="Pfam" id="PF21193">
    <property type="entry name" value="NMD_SH3"/>
    <property type="match status" value="1"/>
</dbReference>
<dbReference type="Pfam" id="PF04981">
    <property type="entry name" value="NMD3"/>
    <property type="match status" value="1"/>
</dbReference>
<evidence type="ECO:0000256" key="7">
    <source>
        <dbReference type="ARBA" id="ARBA00023242"/>
    </source>
</evidence>
<evidence type="ECO:0000313" key="14">
    <source>
        <dbReference type="Proteomes" id="UP000748531"/>
    </source>
</evidence>
<evidence type="ECO:0000259" key="11">
    <source>
        <dbReference type="Pfam" id="PF21192"/>
    </source>
</evidence>
<dbReference type="GO" id="GO:0000055">
    <property type="term" value="P:ribosomal large subunit export from nucleus"/>
    <property type="evidence" value="ECO:0007669"/>
    <property type="project" value="TreeGrafter"/>
</dbReference>
<dbReference type="GO" id="GO:0043023">
    <property type="term" value="F:ribosomal large subunit binding"/>
    <property type="evidence" value="ECO:0007669"/>
    <property type="project" value="InterPro"/>
</dbReference>
<feature type="compositionally biased region" description="Polar residues" evidence="9">
    <location>
        <begin position="453"/>
        <end position="467"/>
    </location>
</feature>
<feature type="domain" description="60S ribosomal export protein NMD3 OB-fold" evidence="11">
    <location>
        <begin position="363"/>
        <end position="415"/>
    </location>
</feature>
<evidence type="ECO:0000256" key="8">
    <source>
        <dbReference type="RuleBase" id="RU364108"/>
    </source>
</evidence>
<keyword evidence="5 8" id="KW-0963">Cytoplasm</keyword>
<dbReference type="EMBL" id="LUCH01001574">
    <property type="protein sequence ID" value="KAF5402834.1"/>
    <property type="molecule type" value="Genomic_DNA"/>
</dbReference>
<dbReference type="OrthoDB" id="203821at2759"/>
<evidence type="ECO:0000256" key="5">
    <source>
        <dbReference type="ARBA" id="ARBA00022490"/>
    </source>
</evidence>
<dbReference type="Pfam" id="PF21192">
    <property type="entry name" value="OB_NMD3"/>
    <property type="match status" value="1"/>
</dbReference>
<comment type="function">
    <text evidence="1 8">Acts as an adapter for the XPO1/CRM1-mediated export of the 60S ribosomal subunit.</text>
</comment>
<dbReference type="InterPro" id="IPR007064">
    <property type="entry name" value="Nmd3_N"/>
</dbReference>
<dbReference type="GO" id="GO:0005737">
    <property type="term" value="C:cytoplasm"/>
    <property type="evidence" value="ECO:0007669"/>
    <property type="project" value="UniProtKB-SubCell"/>
</dbReference>
<name>A0A8J4WJM4_9TREM</name>
<organism evidence="13 14">
    <name type="scientific">Paragonimus heterotremus</name>
    <dbReference type="NCBI Taxonomy" id="100268"/>
    <lineage>
        <taxon>Eukaryota</taxon>
        <taxon>Metazoa</taxon>
        <taxon>Spiralia</taxon>
        <taxon>Lophotrochozoa</taxon>
        <taxon>Platyhelminthes</taxon>
        <taxon>Trematoda</taxon>
        <taxon>Digenea</taxon>
        <taxon>Plagiorchiida</taxon>
        <taxon>Troglotremata</taxon>
        <taxon>Troglotrematidae</taxon>
        <taxon>Paragonimus</taxon>
    </lineage>
</organism>
<dbReference type="PANTHER" id="PTHR12746:SF2">
    <property type="entry name" value="60S RIBOSOMAL EXPORT PROTEIN NMD3"/>
    <property type="match status" value="1"/>
</dbReference>
<reference evidence="13" key="1">
    <citation type="submission" date="2019-05" db="EMBL/GenBank/DDBJ databases">
        <title>Annotation for the trematode Paragonimus heterotremus.</title>
        <authorList>
            <person name="Choi Y.-J."/>
        </authorList>
    </citation>
    <scope>NUCLEOTIDE SEQUENCE</scope>
    <source>
        <strain evidence="13">LC</strain>
    </source>
</reference>
<sequence length="489" mass="54456">MASILQCRILCCKCGVLIEANEANTCVACLSAEVDITKHIQRQNTIVFCPKCERYLNPPSQWVAANLESPELLSMCIKRVKGLNKGLRVRNAKFIWTEPHSKRLRIEVTVHGELPTGDLVEQEIPLEFIVHPQQCSDCTRTAAKDYWNACVQVRQRVEHKRTLLNLEQLILRSKAHSECSNVKQVAGGIDFYFGTRSQAVAFVNFLCKRAPCRYQTSQHLKSHDVHNNTYNYKFTFSVEVAAVCKNDVVCLSKAQSQRLGGIGPLCVVSKVAEAIHLIDPVTCQVCRVEATAYFNSPFTAIAGPKQLTSFVVVEIETNSTHDHAAKRPSVPVGARISKRHEAVCVLLMRLNHSQSSVSNANLEHHEDGMIHARSHLGRILHVGDTVCGLDLRNCNVNNLEFDKLSEHQIPDVVLVLRPPQSAEGDVNSVNGSSTCARSSKLKCKRKHSATDLDVSTSMATETESQMDFSDAENEEWEDVADEDEDVLTE</sequence>
<dbReference type="GO" id="GO:0005634">
    <property type="term" value="C:nucleus"/>
    <property type="evidence" value="ECO:0007669"/>
    <property type="project" value="UniProtKB-SubCell"/>
</dbReference>
<protein>
    <recommendedName>
        <fullName evidence="3 8">60S ribosomal export protein NMD3</fullName>
    </recommendedName>
</protein>
<dbReference type="InterPro" id="IPR039768">
    <property type="entry name" value="Nmd3"/>
</dbReference>
<dbReference type="InterPro" id="IPR048899">
    <property type="entry name" value="NMD_SH3"/>
</dbReference>
<evidence type="ECO:0000256" key="3">
    <source>
        <dbReference type="ARBA" id="ARBA00017035"/>
    </source>
</evidence>
<dbReference type="AlphaFoldDB" id="A0A8J4WJM4"/>
<evidence type="ECO:0000256" key="4">
    <source>
        <dbReference type="ARBA" id="ARBA00022448"/>
    </source>
</evidence>
<gene>
    <name evidence="13" type="ORF">PHET_03623</name>
</gene>
<keyword evidence="4 8" id="KW-0813">Transport</keyword>
<keyword evidence="6 8" id="KW-0653">Protein transport</keyword>
<feature type="domain" description="Nmd3 N-terminal" evidence="10">
    <location>
        <begin position="11"/>
        <end position="240"/>
    </location>
</feature>
<keyword evidence="7 8" id="KW-0539">Nucleus</keyword>